<gene>
    <name evidence="2" type="ORF">DFH08DRAFT_798078</name>
</gene>
<organism evidence="2 3">
    <name type="scientific">Mycena albidolilacea</name>
    <dbReference type="NCBI Taxonomy" id="1033008"/>
    <lineage>
        <taxon>Eukaryota</taxon>
        <taxon>Fungi</taxon>
        <taxon>Dikarya</taxon>
        <taxon>Basidiomycota</taxon>
        <taxon>Agaricomycotina</taxon>
        <taxon>Agaricomycetes</taxon>
        <taxon>Agaricomycetidae</taxon>
        <taxon>Agaricales</taxon>
        <taxon>Marasmiineae</taxon>
        <taxon>Mycenaceae</taxon>
        <taxon>Mycena</taxon>
    </lineage>
</organism>
<protein>
    <submittedName>
        <fullName evidence="2">Uncharacterized protein</fullName>
    </submittedName>
</protein>
<evidence type="ECO:0000313" key="2">
    <source>
        <dbReference type="EMBL" id="KAJ7367267.1"/>
    </source>
</evidence>
<accession>A0AAD7ASP8</accession>
<feature type="region of interest" description="Disordered" evidence="1">
    <location>
        <begin position="1"/>
        <end position="35"/>
    </location>
</feature>
<evidence type="ECO:0000256" key="1">
    <source>
        <dbReference type="SAM" id="MobiDB-lite"/>
    </source>
</evidence>
<proteinExistence type="predicted"/>
<feature type="compositionally biased region" description="Gly residues" evidence="1">
    <location>
        <begin position="1"/>
        <end position="16"/>
    </location>
</feature>
<reference evidence="2" key="1">
    <citation type="submission" date="2023-03" db="EMBL/GenBank/DDBJ databases">
        <title>Massive genome expansion in bonnet fungi (Mycena s.s.) driven by repeated elements and novel gene families across ecological guilds.</title>
        <authorList>
            <consortium name="Lawrence Berkeley National Laboratory"/>
            <person name="Harder C.B."/>
            <person name="Miyauchi S."/>
            <person name="Viragh M."/>
            <person name="Kuo A."/>
            <person name="Thoen E."/>
            <person name="Andreopoulos B."/>
            <person name="Lu D."/>
            <person name="Skrede I."/>
            <person name="Drula E."/>
            <person name="Henrissat B."/>
            <person name="Morin E."/>
            <person name="Kohler A."/>
            <person name="Barry K."/>
            <person name="LaButti K."/>
            <person name="Morin E."/>
            <person name="Salamov A."/>
            <person name="Lipzen A."/>
            <person name="Mereny Z."/>
            <person name="Hegedus B."/>
            <person name="Baldrian P."/>
            <person name="Stursova M."/>
            <person name="Weitz H."/>
            <person name="Taylor A."/>
            <person name="Grigoriev I.V."/>
            <person name="Nagy L.G."/>
            <person name="Martin F."/>
            <person name="Kauserud H."/>
        </authorList>
    </citation>
    <scope>NUCLEOTIDE SEQUENCE</scope>
    <source>
        <strain evidence="2">CBHHK002</strain>
    </source>
</reference>
<comment type="caution">
    <text evidence="2">The sequence shown here is derived from an EMBL/GenBank/DDBJ whole genome shotgun (WGS) entry which is preliminary data.</text>
</comment>
<dbReference type="EMBL" id="JARIHO010000002">
    <property type="protein sequence ID" value="KAJ7367267.1"/>
    <property type="molecule type" value="Genomic_DNA"/>
</dbReference>
<dbReference type="AlphaFoldDB" id="A0AAD7ASP8"/>
<name>A0AAD7ASP8_9AGAR</name>
<sequence length="206" mass="21789">MAGAGHAGGSAGGSVRPGGDAPRRKRREETAAAGAARAEGARCTRVVVQVVQMVVRARRGEWGSAGDGRRGREIRKAACARGTRRSGRRARWWCRRTKLWDSAVDRRCAGGQRGQRGRPGTAAPAASRMVCAGALCRGCWRGTASGVRSYARGASVTVRITFGVALLQSAGASSGRCGWSRWMSYTALWQGGKERWADRAAGAQDG</sequence>
<evidence type="ECO:0000313" key="3">
    <source>
        <dbReference type="Proteomes" id="UP001218218"/>
    </source>
</evidence>
<keyword evidence="3" id="KW-1185">Reference proteome</keyword>
<dbReference type="Proteomes" id="UP001218218">
    <property type="component" value="Unassembled WGS sequence"/>
</dbReference>